<dbReference type="AlphaFoldDB" id="A0A2D3VI50"/>
<feature type="signal peptide" evidence="1">
    <location>
        <begin position="1"/>
        <end position="21"/>
    </location>
</feature>
<proteinExistence type="predicted"/>
<dbReference type="EMBL" id="FJUY01000014">
    <property type="protein sequence ID" value="CZT22879.1"/>
    <property type="molecule type" value="Genomic_DNA"/>
</dbReference>
<feature type="chain" id="PRO_5013756885" evidence="1">
    <location>
        <begin position="22"/>
        <end position="212"/>
    </location>
</feature>
<dbReference type="STRING" id="112498.A0A2D3VI50"/>
<dbReference type="GeneID" id="35603674"/>
<dbReference type="RefSeq" id="XP_023629603.1">
    <property type="nucleotide sequence ID" value="XM_023773835.1"/>
</dbReference>
<dbReference type="OrthoDB" id="2349272at2759"/>
<evidence type="ECO:0000313" key="3">
    <source>
        <dbReference type="Proteomes" id="UP000225277"/>
    </source>
</evidence>
<name>A0A2D3VI50_9PEZI</name>
<gene>
    <name evidence="2" type="ORF">RCC_08585</name>
</gene>
<dbReference type="Proteomes" id="UP000225277">
    <property type="component" value="Unassembled WGS sequence"/>
</dbReference>
<evidence type="ECO:0000256" key="1">
    <source>
        <dbReference type="SAM" id="SignalP"/>
    </source>
</evidence>
<reference evidence="2 3" key="1">
    <citation type="submission" date="2016-03" db="EMBL/GenBank/DDBJ databases">
        <authorList>
            <person name="Ploux O."/>
        </authorList>
    </citation>
    <scope>NUCLEOTIDE SEQUENCE [LARGE SCALE GENOMIC DNA]</scope>
    <source>
        <strain evidence="2 3">URUG2</strain>
    </source>
</reference>
<sequence length="212" mass="22480">MRTSTWVSACAWACMISAANSEGVISADNLISIAPETGSCDGAPFLSECVTAVTAAPYIDLSFLNHGIKGFNTQAAVVAVMLFESGNLKYNINHYPGVPGQGTRNMQSPSFNLKYATFLSTACTNCGISTADVERATREGPTAVLALVNGMQFSIGSAAWFLKTQCESSIMDGLAAGTEIGWTSYIEQCLGTTVTEERTAGWNKVMSLGRWS</sequence>
<organism evidence="2 3">
    <name type="scientific">Ramularia collo-cygni</name>
    <dbReference type="NCBI Taxonomy" id="112498"/>
    <lineage>
        <taxon>Eukaryota</taxon>
        <taxon>Fungi</taxon>
        <taxon>Dikarya</taxon>
        <taxon>Ascomycota</taxon>
        <taxon>Pezizomycotina</taxon>
        <taxon>Dothideomycetes</taxon>
        <taxon>Dothideomycetidae</taxon>
        <taxon>Mycosphaerellales</taxon>
        <taxon>Mycosphaerellaceae</taxon>
        <taxon>Ramularia</taxon>
    </lineage>
</organism>
<accession>A0A2D3VI50</accession>
<evidence type="ECO:0000313" key="2">
    <source>
        <dbReference type="EMBL" id="CZT22879.1"/>
    </source>
</evidence>
<keyword evidence="3" id="KW-1185">Reference proteome</keyword>
<protein>
    <submittedName>
        <fullName evidence="2">Uncharacterized protein</fullName>
    </submittedName>
</protein>
<keyword evidence="1" id="KW-0732">Signal</keyword>